<evidence type="ECO:0000259" key="1">
    <source>
        <dbReference type="SMART" id="SM00834"/>
    </source>
</evidence>
<protein>
    <recommendedName>
        <fullName evidence="1">Putative regulatory protein FmdB zinc ribbon domain-containing protein</fullName>
    </recommendedName>
</protein>
<dbReference type="SMART" id="SM00834">
    <property type="entry name" value="CxxC_CXXC_SSSS"/>
    <property type="match status" value="1"/>
</dbReference>
<reference evidence="2" key="1">
    <citation type="submission" date="2005-08" db="EMBL/GenBank/DDBJ databases">
        <title>Complete sequence of Chlorobium chlorochromatii CaD3.</title>
        <authorList>
            <person name="Copeland A."/>
            <person name="Lucas S."/>
            <person name="Lapidus A."/>
            <person name="Barry K."/>
            <person name="Detter J.C."/>
            <person name="Glavina T."/>
            <person name="Hammon N."/>
            <person name="Israni S."/>
            <person name="Pitluck S."/>
            <person name="Bryant D."/>
            <person name="Schmutz J."/>
            <person name="Larimer F."/>
            <person name="Land M."/>
            <person name="Kyrpides N."/>
            <person name="Ivanova N."/>
            <person name="Richardson P."/>
        </authorList>
    </citation>
    <scope>NUCLEOTIDE SEQUENCE [LARGE SCALE GENOMIC DNA]</scope>
    <source>
        <strain evidence="2">CaD3</strain>
    </source>
</reference>
<accession>Q3AP57</accession>
<dbReference type="PANTHER" id="PTHR34404">
    <property type="entry name" value="REGULATORY PROTEIN, FMDB FAMILY"/>
    <property type="match status" value="1"/>
</dbReference>
<dbReference type="KEGG" id="cch:Cag_1970"/>
<dbReference type="eggNOG" id="COG2331">
    <property type="taxonomic scope" value="Bacteria"/>
</dbReference>
<dbReference type="Pfam" id="PF09723">
    <property type="entry name" value="Zn_ribbon_8"/>
    <property type="match status" value="1"/>
</dbReference>
<dbReference type="InterPro" id="IPR013429">
    <property type="entry name" value="Regulatory_FmdB_Zinc_ribbon"/>
</dbReference>
<gene>
    <name evidence="2" type="ordered locus">Cag_1970</name>
</gene>
<dbReference type="NCBIfam" id="TIGR02605">
    <property type="entry name" value="CxxC_CxxC_SSSS"/>
    <property type="match status" value="1"/>
</dbReference>
<proteinExistence type="predicted"/>
<sequence>MPTYQYRCSTCGHELEVMQKMSDAALTLCPSCQQEALQRVISADGGFMLKGSGFYKTDYNKSAASPCSTGSCSTGSCPLAS</sequence>
<dbReference type="AlphaFoldDB" id="Q3AP57"/>
<feature type="domain" description="Putative regulatory protein FmdB zinc ribbon" evidence="1">
    <location>
        <begin position="1"/>
        <end position="42"/>
    </location>
</feature>
<name>Q3AP57_CHLCH</name>
<evidence type="ECO:0000313" key="2">
    <source>
        <dbReference type="EMBL" id="ABB29218.1"/>
    </source>
</evidence>
<organism evidence="2">
    <name type="scientific">Chlorobium chlorochromatii (strain CaD3)</name>
    <dbReference type="NCBI Taxonomy" id="340177"/>
    <lineage>
        <taxon>Bacteria</taxon>
        <taxon>Pseudomonadati</taxon>
        <taxon>Chlorobiota</taxon>
        <taxon>Chlorobiia</taxon>
        <taxon>Chlorobiales</taxon>
        <taxon>Chlorobiaceae</taxon>
        <taxon>Chlorobium/Pelodictyon group</taxon>
        <taxon>Chlorobium</taxon>
    </lineage>
</organism>
<dbReference type="OrthoDB" id="9813321at2"/>
<dbReference type="EMBL" id="CP000108">
    <property type="protein sequence ID" value="ABB29218.1"/>
    <property type="molecule type" value="Genomic_DNA"/>
</dbReference>
<dbReference type="HOGENOM" id="CLU_136025_3_1_10"/>
<dbReference type="PANTHER" id="PTHR34404:SF2">
    <property type="entry name" value="CONSERVED SERINE RICH PROTEIN"/>
    <property type="match status" value="1"/>
</dbReference>